<dbReference type="Gene3D" id="3.10.450.40">
    <property type="match status" value="2"/>
</dbReference>
<dbReference type="InterPro" id="IPR019819">
    <property type="entry name" value="Carboxylesterase_B_CS"/>
</dbReference>
<evidence type="ECO:0000256" key="16">
    <source>
        <dbReference type="RuleBase" id="RU000672"/>
    </source>
</evidence>
<dbReference type="PROSITE" id="PS00122">
    <property type="entry name" value="CARBOXYLESTERASE_B_1"/>
    <property type="match status" value="1"/>
</dbReference>
<sequence>MHERTVRAKINTGIVEGFTRDGVHRWRSIPYAKPPVGPLRLRAPEPAEPWPGVRYCHGFGYCAPQQRRYTLVGLGKHQPMSEDCLTLNVVAPEKPNSDEPLPVMFFVHGGGYIMGSSATPIYDGAALARRGCVFVSVNYRLGMLGAVELSSLSTPEHPIDDNLFLRDLVLALRWVRDNIAVFGGDPDNVTIFGESAGAHAVAILLAVPDAEGLFARVISQSPASGMVSSAEAAAAIADQLAELLSPGAGSAAAALMSARPAELGRALEAQVMRGQTEMPGAFPVGPTFGTDYLPVDPVTAMAEGLARRIPLIVGNNADEGRLFTRFLPLLPTNEPMIEKLFARIHPEHRRRIVAAYPDYPSSAACVRLGGDFAFASATWQISEAHSAHAPTYVYRYDYAPRTLHWAGLGATHAMELLAVFDTYHTTYGALLTAVGDRGSARRVSRDVQRRWREFTRTGTPGPGWPVYHPMSGRFWCSTTGPASNTTRTRSGGRPGKGSRSPRGEILCSTLSDPLHGIRRCGCVFGVDYPLDPLSADEFRAVAAILRREHGVGPGWRVASVELIEPSKAELAGFDGGGARPDRRAAVICLDRSANATYKGVVSLTEERVENFDHVPGVQANFTVDEFTECDEVLRRHPDVIAALAKRGITDLDNVFMDTWTYGDAVAPPEYRDRRIGWSDTWYKQAAGANPYAHQVSGLHCVIDVNTMEVLRVEDDGSSEMPEVMGEYVPHHIPERIRAASPREPLKPLEITQPDGPSFTLDGNLLQWQNWSLRVGFNHREGMTLHTVRYRDGETNRSVAHRMSFAEMVVPYRDSSVDHYRRTAFDIGEWGLGFMTTSLELGCDCLGEIRYLDAVLHDSAGEPYTITNAICIHEEDNAVLWKHVDHDAGAEVRRMRRLTLSFHVTVANYEYLVYWRLYQDGNIECEVRATGIMVTTPFPAGPTPKNGTLVDERTYAPFHQHFLIARLDLDIDGTDNTVYMTESYAEEMGPDNPYGLSLVVRNQPLRTEQEGKQDVSFDTQRAWKVVNTNVVNGLGTHPSYKLVPTGAIPAMFDPASPVVQRANVITHTLWVTPNQPDERWPAGEFVNQSVTDTGLGEWTQADRSIDNTDVVLWYVFGIHHITRPEDWPVMPVDVVSFWLKPFGFFDRNPALDVPATPPEACAHGHAKAAHH</sequence>
<evidence type="ECO:0000256" key="1">
    <source>
        <dbReference type="ARBA" id="ARBA00001935"/>
    </source>
</evidence>
<dbReference type="GO" id="GO:0005507">
    <property type="term" value="F:copper ion binding"/>
    <property type="evidence" value="ECO:0007669"/>
    <property type="project" value="InterPro"/>
</dbReference>
<dbReference type="SUPFAM" id="SSF54416">
    <property type="entry name" value="Amine oxidase N-terminal region"/>
    <property type="match status" value="2"/>
</dbReference>
<dbReference type="InterPro" id="IPR054157">
    <property type="entry name" value="AGAO-like_N2"/>
</dbReference>
<organism evidence="22 23">
    <name type="scientific">Mycolicibacterium conceptionense</name>
    <dbReference type="NCBI Taxonomy" id="451644"/>
    <lineage>
        <taxon>Bacteria</taxon>
        <taxon>Bacillati</taxon>
        <taxon>Actinomycetota</taxon>
        <taxon>Actinomycetes</taxon>
        <taxon>Mycobacteriales</taxon>
        <taxon>Mycobacteriaceae</taxon>
        <taxon>Mycolicibacterium</taxon>
    </lineage>
</organism>
<dbReference type="SUPFAM" id="SSF49998">
    <property type="entry name" value="Amine oxidase catalytic domain"/>
    <property type="match status" value="1"/>
</dbReference>
<comment type="subunit">
    <text evidence="7">Homodimer.</text>
</comment>
<dbReference type="InterPro" id="IPR002018">
    <property type="entry name" value="CarbesteraseB"/>
</dbReference>
<evidence type="ECO:0000259" key="21">
    <source>
        <dbReference type="Pfam" id="PF21994"/>
    </source>
</evidence>
<proteinExistence type="inferred from homology"/>
<reference evidence="22 23" key="1">
    <citation type="submission" date="2015-03" db="EMBL/GenBank/DDBJ databases">
        <authorList>
            <person name="Murphy D."/>
        </authorList>
    </citation>
    <scope>NUCLEOTIDE SEQUENCE [LARGE SCALE GENOMIC DNA]</scope>
    <source>
        <strain evidence="22 23">D16</strain>
    </source>
</reference>
<evidence type="ECO:0000259" key="20">
    <source>
        <dbReference type="Pfam" id="PF02728"/>
    </source>
</evidence>
<dbReference type="GO" id="GO:0016787">
    <property type="term" value="F:hydrolase activity"/>
    <property type="evidence" value="ECO:0007669"/>
    <property type="project" value="UniProtKB-KW"/>
</dbReference>
<dbReference type="PROSITE" id="PS00941">
    <property type="entry name" value="CARBOXYLESTERASE_B_2"/>
    <property type="match status" value="1"/>
</dbReference>
<evidence type="ECO:0000256" key="10">
    <source>
        <dbReference type="ARBA" id="ARBA00022801"/>
    </source>
</evidence>
<evidence type="ECO:0000256" key="2">
    <source>
        <dbReference type="ARBA" id="ARBA00001936"/>
    </source>
</evidence>
<comment type="cofactor">
    <cofactor evidence="3">
        <name>Zn(2+)</name>
        <dbReference type="ChEBI" id="CHEBI:29105"/>
    </cofactor>
</comment>
<evidence type="ECO:0000256" key="5">
    <source>
        <dbReference type="ARBA" id="ARBA00007983"/>
    </source>
</evidence>
<feature type="active site" description="Proton acceptor" evidence="14">
    <location>
        <position position="825"/>
    </location>
</feature>
<feature type="domain" description="Copper amine oxidase catalytic" evidence="19">
    <location>
        <begin position="748"/>
        <end position="1150"/>
    </location>
</feature>
<evidence type="ECO:0000256" key="8">
    <source>
        <dbReference type="ARBA" id="ARBA00022723"/>
    </source>
</evidence>
<dbReference type="GO" id="GO:0009308">
    <property type="term" value="P:amine metabolic process"/>
    <property type="evidence" value="ECO:0007669"/>
    <property type="project" value="UniProtKB-UniRule"/>
</dbReference>
<dbReference type="Gene3D" id="3.40.50.1820">
    <property type="entry name" value="alpha/beta hydrolase"/>
    <property type="match status" value="1"/>
</dbReference>
<keyword evidence="11 16" id="KW-0560">Oxidoreductase</keyword>
<dbReference type="InterPro" id="IPR000269">
    <property type="entry name" value="Cu_amine_oxidase"/>
</dbReference>
<dbReference type="AlphaFoldDB" id="A0A0U1DPF9"/>
<evidence type="ECO:0000256" key="17">
    <source>
        <dbReference type="SAM" id="MobiDB-lite"/>
    </source>
</evidence>
<evidence type="ECO:0000256" key="7">
    <source>
        <dbReference type="ARBA" id="ARBA00011738"/>
    </source>
</evidence>
<dbReference type="PROSITE" id="PS01173">
    <property type="entry name" value="LIPASE_GDXG_HIS"/>
    <property type="match status" value="1"/>
</dbReference>
<feature type="active site" description="Schiff-base intermediate with substrate; via topaquinone" evidence="14">
    <location>
        <position position="908"/>
    </location>
</feature>
<comment type="similarity">
    <text evidence="4">Belongs to the type-B carboxylesterase/lipase family.</text>
</comment>
<keyword evidence="8 16" id="KW-0479">Metal-binding</keyword>
<dbReference type="Pfam" id="PF00135">
    <property type="entry name" value="COesterase"/>
    <property type="match status" value="1"/>
</dbReference>
<evidence type="ECO:0000313" key="22">
    <source>
        <dbReference type="EMBL" id="CQD20301.1"/>
    </source>
</evidence>
<dbReference type="SUPFAM" id="SSF53474">
    <property type="entry name" value="alpha/beta-Hydrolases"/>
    <property type="match status" value="1"/>
</dbReference>
<dbReference type="InterPro" id="IPR029058">
    <property type="entry name" value="AB_hydrolase_fold"/>
</dbReference>
<dbReference type="InterPro" id="IPR036460">
    <property type="entry name" value="Cu_amine_oxidase_C_sf"/>
</dbReference>
<name>A0A0U1DPF9_9MYCO</name>
<dbReference type="Pfam" id="PF21994">
    <property type="entry name" value="AGAO-like_N2"/>
    <property type="match status" value="1"/>
</dbReference>
<dbReference type="InterPro" id="IPR015798">
    <property type="entry name" value="Cu_amine_oxidase_C"/>
</dbReference>
<comment type="similarity">
    <text evidence="5 16">Belongs to the copper/topaquinone oxidase family.</text>
</comment>
<dbReference type="EMBL" id="CTEF01000004">
    <property type="protein sequence ID" value="CQD20301.1"/>
    <property type="molecule type" value="Genomic_DNA"/>
</dbReference>
<evidence type="ECO:0000256" key="11">
    <source>
        <dbReference type="ARBA" id="ARBA00023002"/>
    </source>
</evidence>
<dbReference type="InterPro" id="IPR015802">
    <property type="entry name" value="Cu_amine_oxidase_N3"/>
</dbReference>
<feature type="modified residue" description="2',4',5'-topaquinone" evidence="15">
    <location>
        <position position="908"/>
    </location>
</feature>
<dbReference type="EC" id="1.4.3.-" evidence="16"/>
<evidence type="ECO:0000256" key="6">
    <source>
        <dbReference type="ARBA" id="ARBA00010515"/>
    </source>
</evidence>
<gene>
    <name evidence="22" type="primary">tynA_1</name>
    <name evidence="22" type="ORF">BN970_04621</name>
</gene>
<dbReference type="Pfam" id="PF01179">
    <property type="entry name" value="Cu_amine_oxid"/>
    <property type="match status" value="1"/>
</dbReference>
<accession>A0A0U1DPF9</accession>
<dbReference type="PANTHER" id="PTHR10638:SF86">
    <property type="entry name" value="COPPER AMINE OXIDASE 1-RELATED"/>
    <property type="match status" value="1"/>
</dbReference>
<comment type="similarity">
    <text evidence="6">Belongs to the 'GDXG' lipolytic enzyme family.</text>
</comment>
<dbReference type="GO" id="GO:0048038">
    <property type="term" value="F:quinone binding"/>
    <property type="evidence" value="ECO:0007669"/>
    <property type="project" value="InterPro"/>
</dbReference>
<dbReference type="ESTHER" id="9myco-a0a024m823">
    <property type="family name" value="Carb_B_Bacteria"/>
</dbReference>
<protein>
    <recommendedName>
        <fullName evidence="16">Amine oxidase</fullName>
        <ecNumber evidence="16">1.4.3.-</ecNumber>
    </recommendedName>
</protein>
<comment type="cofactor">
    <cofactor evidence="1">
        <name>Cu cation</name>
        <dbReference type="ChEBI" id="CHEBI:23378"/>
    </cofactor>
</comment>
<keyword evidence="13" id="KW-0464">Manganese</keyword>
<keyword evidence="9 14" id="KW-0801">TPQ</keyword>
<dbReference type="Proteomes" id="UP000182227">
    <property type="component" value="Unassembled WGS sequence"/>
</dbReference>
<dbReference type="PANTHER" id="PTHR10638">
    <property type="entry name" value="COPPER AMINE OXIDASE"/>
    <property type="match status" value="1"/>
</dbReference>
<evidence type="ECO:0000313" key="23">
    <source>
        <dbReference type="Proteomes" id="UP000182227"/>
    </source>
</evidence>
<evidence type="ECO:0000256" key="14">
    <source>
        <dbReference type="PIRSR" id="PIRSR600269-50"/>
    </source>
</evidence>
<evidence type="ECO:0000256" key="9">
    <source>
        <dbReference type="ARBA" id="ARBA00022772"/>
    </source>
</evidence>
<feature type="domain" description="Copper amine oxidase N3-terminal" evidence="20">
    <location>
        <begin position="621"/>
        <end position="715"/>
    </location>
</feature>
<evidence type="ECO:0000259" key="18">
    <source>
        <dbReference type="Pfam" id="PF00135"/>
    </source>
</evidence>
<keyword evidence="12 16" id="KW-0186">Copper</keyword>
<evidence type="ECO:0000256" key="13">
    <source>
        <dbReference type="ARBA" id="ARBA00023211"/>
    </source>
</evidence>
<keyword evidence="10" id="KW-0378">Hydrolase</keyword>
<evidence type="ECO:0000256" key="15">
    <source>
        <dbReference type="PIRSR" id="PIRSR600269-51"/>
    </source>
</evidence>
<comment type="cofactor">
    <cofactor evidence="2">
        <name>Mn(2+)</name>
        <dbReference type="ChEBI" id="CHEBI:29035"/>
    </cofactor>
</comment>
<dbReference type="InterPro" id="IPR016182">
    <property type="entry name" value="Cu_amine_oxidase_N-reg"/>
</dbReference>
<dbReference type="NCBIfam" id="NF008559">
    <property type="entry name" value="PRK11504.1"/>
    <property type="match status" value="1"/>
</dbReference>
<feature type="domain" description="Carboxylesterase type B" evidence="18">
    <location>
        <begin position="8"/>
        <end position="471"/>
    </location>
</feature>
<evidence type="ECO:0000256" key="12">
    <source>
        <dbReference type="ARBA" id="ARBA00023008"/>
    </source>
</evidence>
<dbReference type="Pfam" id="PF02728">
    <property type="entry name" value="Cu_amine_oxidN3"/>
    <property type="match status" value="1"/>
</dbReference>
<evidence type="ECO:0000259" key="19">
    <source>
        <dbReference type="Pfam" id="PF01179"/>
    </source>
</evidence>
<comment type="PTM">
    <text evidence="15 16">Topaquinone (TPQ) is generated by copper-dependent autoxidation of a specific tyrosyl residue.</text>
</comment>
<comment type="cofactor">
    <cofactor evidence="16">
        <name>Cu cation</name>
        <dbReference type="ChEBI" id="CHEBI:23378"/>
    </cofactor>
    <text evidence="16">Contains 1 topaquinone per subunit.</text>
</comment>
<feature type="domain" description="AGAO-like N2" evidence="21">
    <location>
        <begin position="535"/>
        <end position="609"/>
    </location>
</feature>
<dbReference type="InterPro" id="IPR002168">
    <property type="entry name" value="Lipase_GDXG_HIS_AS"/>
</dbReference>
<evidence type="ECO:0000256" key="3">
    <source>
        <dbReference type="ARBA" id="ARBA00001947"/>
    </source>
</evidence>
<dbReference type="InterPro" id="IPR019826">
    <property type="entry name" value="Carboxylesterase_B_AS"/>
</dbReference>
<evidence type="ECO:0000256" key="4">
    <source>
        <dbReference type="ARBA" id="ARBA00005964"/>
    </source>
</evidence>
<feature type="region of interest" description="Disordered" evidence="17">
    <location>
        <begin position="479"/>
        <end position="504"/>
    </location>
</feature>
<dbReference type="GO" id="GO:0008131">
    <property type="term" value="F:primary methylamine oxidase activity"/>
    <property type="evidence" value="ECO:0007669"/>
    <property type="project" value="InterPro"/>
</dbReference>
<dbReference type="Gene3D" id="2.70.98.20">
    <property type="entry name" value="Copper amine oxidase, catalytic domain"/>
    <property type="match status" value="1"/>
</dbReference>